<sequence length="412" mass="47926">MSLDVNLSEPDEFNCFELHSAIKKVSDIVGINNCKYHVDYLNDYGYIANIFRVILTEDGSDKNVSVIVKTLINTARKELFRELHYREVKAYVNVIEEFQLLQNEIESENRIVLPKCLYYCNDKGNEVLILEDLLVDGYEVNETLSMNIKLNFLQVSSIISELAKFHGLSYVFASKRSDFDEISKDFHDILFQESFLGKSKLKNYFVESFDMSLNVIDNMDIKEQLESLRPKLLRLLQMFLEPKKYSVFCHGDFWINNILFKEQKQCQSLCLLDFQAMRYANPATDIVYFLYICTDSAFRSEYFEQLLDVYYNSLKSFLSLFCIEANTVYPYEEFVKDLNENKKLGLLIALLELRIVAFVPDDKTSRELMASELDLTKLPDDENIFQNKINDVITESVSNGVINELISIACEL</sequence>
<dbReference type="Proteomes" id="UP000324832">
    <property type="component" value="Unassembled WGS sequence"/>
</dbReference>
<dbReference type="Gene3D" id="3.90.1200.10">
    <property type="match status" value="1"/>
</dbReference>
<dbReference type="InterPro" id="IPR015897">
    <property type="entry name" value="CHK_kinase-like"/>
</dbReference>
<keyword evidence="3" id="KW-1185">Reference proteome</keyword>
<accession>A0A5E4QDD5</accession>
<dbReference type="InterPro" id="IPR011009">
    <property type="entry name" value="Kinase-like_dom_sf"/>
</dbReference>
<evidence type="ECO:0000313" key="2">
    <source>
        <dbReference type="EMBL" id="VVC95779.1"/>
    </source>
</evidence>
<dbReference type="SMART" id="SM00587">
    <property type="entry name" value="CHK"/>
    <property type="match status" value="1"/>
</dbReference>
<proteinExistence type="predicted"/>
<dbReference type="EMBL" id="FZQP02002448">
    <property type="protein sequence ID" value="VVC95779.1"/>
    <property type="molecule type" value="Genomic_DNA"/>
</dbReference>
<dbReference type="AlphaFoldDB" id="A0A5E4QDD5"/>
<evidence type="ECO:0000259" key="1">
    <source>
        <dbReference type="SMART" id="SM00587"/>
    </source>
</evidence>
<reference evidence="2 3" key="1">
    <citation type="submission" date="2017-07" db="EMBL/GenBank/DDBJ databases">
        <authorList>
            <person name="Talla V."/>
            <person name="Backstrom N."/>
        </authorList>
    </citation>
    <scope>NUCLEOTIDE SEQUENCE [LARGE SCALE GENOMIC DNA]</scope>
</reference>
<organism evidence="2 3">
    <name type="scientific">Leptidea sinapis</name>
    <dbReference type="NCBI Taxonomy" id="189913"/>
    <lineage>
        <taxon>Eukaryota</taxon>
        <taxon>Metazoa</taxon>
        <taxon>Ecdysozoa</taxon>
        <taxon>Arthropoda</taxon>
        <taxon>Hexapoda</taxon>
        <taxon>Insecta</taxon>
        <taxon>Pterygota</taxon>
        <taxon>Neoptera</taxon>
        <taxon>Endopterygota</taxon>
        <taxon>Lepidoptera</taxon>
        <taxon>Glossata</taxon>
        <taxon>Ditrysia</taxon>
        <taxon>Papilionoidea</taxon>
        <taxon>Pieridae</taxon>
        <taxon>Dismorphiinae</taxon>
        <taxon>Leptidea</taxon>
    </lineage>
</organism>
<feature type="domain" description="CHK kinase-like" evidence="1">
    <location>
        <begin position="128"/>
        <end position="320"/>
    </location>
</feature>
<dbReference type="SUPFAM" id="SSF56112">
    <property type="entry name" value="Protein kinase-like (PK-like)"/>
    <property type="match status" value="1"/>
</dbReference>
<dbReference type="Pfam" id="PF02958">
    <property type="entry name" value="EcKL"/>
    <property type="match status" value="1"/>
</dbReference>
<dbReference type="PANTHER" id="PTHR11012">
    <property type="entry name" value="PROTEIN KINASE-LIKE DOMAIN-CONTAINING"/>
    <property type="match status" value="1"/>
</dbReference>
<dbReference type="PANTHER" id="PTHR11012:SF30">
    <property type="entry name" value="PROTEIN KINASE-LIKE DOMAIN-CONTAINING"/>
    <property type="match status" value="1"/>
</dbReference>
<gene>
    <name evidence="2" type="ORF">LSINAPIS_LOCUS7421</name>
</gene>
<dbReference type="InterPro" id="IPR004119">
    <property type="entry name" value="EcKL"/>
</dbReference>
<protein>
    <recommendedName>
        <fullName evidence="1">CHK kinase-like domain-containing protein</fullName>
    </recommendedName>
</protein>
<name>A0A5E4QDD5_9NEOP</name>
<evidence type="ECO:0000313" key="3">
    <source>
        <dbReference type="Proteomes" id="UP000324832"/>
    </source>
</evidence>